<organism evidence="3 4">
    <name type="scientific">Exophiala mesophila</name>
    <name type="common">Black yeast-like fungus</name>
    <dbReference type="NCBI Taxonomy" id="212818"/>
    <lineage>
        <taxon>Eukaryota</taxon>
        <taxon>Fungi</taxon>
        <taxon>Dikarya</taxon>
        <taxon>Ascomycota</taxon>
        <taxon>Pezizomycotina</taxon>
        <taxon>Eurotiomycetes</taxon>
        <taxon>Chaetothyriomycetidae</taxon>
        <taxon>Chaetothyriales</taxon>
        <taxon>Herpotrichiellaceae</taxon>
        <taxon>Exophiala</taxon>
    </lineage>
</organism>
<feature type="transmembrane region" description="Helical" evidence="2">
    <location>
        <begin position="54"/>
        <end position="75"/>
    </location>
</feature>
<evidence type="ECO:0008006" key="5">
    <source>
        <dbReference type="Google" id="ProtNLM"/>
    </source>
</evidence>
<reference evidence="3 4" key="1">
    <citation type="submission" date="2017-03" db="EMBL/GenBank/DDBJ databases">
        <title>Genomes of endolithic fungi from Antarctica.</title>
        <authorList>
            <person name="Coleine C."/>
            <person name="Masonjones S."/>
            <person name="Stajich J.E."/>
        </authorList>
    </citation>
    <scope>NUCLEOTIDE SEQUENCE [LARGE SCALE GENOMIC DNA]</scope>
    <source>
        <strain evidence="3 4">CCFEE 6314</strain>
    </source>
</reference>
<protein>
    <recommendedName>
        <fullName evidence="5">MARVEL domain-containing protein</fullName>
    </recommendedName>
</protein>
<comment type="caution">
    <text evidence="3">The sequence shown here is derived from an EMBL/GenBank/DDBJ whole genome shotgun (WGS) entry which is preliminary data.</text>
</comment>
<evidence type="ECO:0000256" key="2">
    <source>
        <dbReference type="SAM" id="Phobius"/>
    </source>
</evidence>
<name>A0A438NCH0_EXOME</name>
<feature type="transmembrane region" description="Helical" evidence="2">
    <location>
        <begin position="18"/>
        <end position="42"/>
    </location>
</feature>
<dbReference type="AlphaFoldDB" id="A0A438NCH0"/>
<dbReference type="OrthoDB" id="5363290at2759"/>
<keyword evidence="2" id="KW-0472">Membrane</keyword>
<feature type="transmembrane region" description="Helical" evidence="2">
    <location>
        <begin position="81"/>
        <end position="107"/>
    </location>
</feature>
<evidence type="ECO:0000256" key="1">
    <source>
        <dbReference type="SAM" id="MobiDB-lite"/>
    </source>
</evidence>
<evidence type="ECO:0000313" key="4">
    <source>
        <dbReference type="Proteomes" id="UP000288859"/>
    </source>
</evidence>
<proteinExistence type="predicted"/>
<keyword evidence="2" id="KW-0812">Transmembrane</keyword>
<evidence type="ECO:0000313" key="3">
    <source>
        <dbReference type="EMBL" id="RVX73320.1"/>
    </source>
</evidence>
<keyword evidence="2" id="KW-1133">Transmembrane helix</keyword>
<dbReference type="VEuPathDB" id="FungiDB:PV10_02681"/>
<dbReference type="EMBL" id="NAJM01000008">
    <property type="protein sequence ID" value="RVX73320.1"/>
    <property type="molecule type" value="Genomic_DNA"/>
</dbReference>
<gene>
    <name evidence="3" type="ORF">B0A52_02962</name>
</gene>
<dbReference type="Proteomes" id="UP000288859">
    <property type="component" value="Unassembled WGS sequence"/>
</dbReference>
<accession>A0A438NCH0</accession>
<feature type="region of interest" description="Disordered" evidence="1">
    <location>
        <begin position="170"/>
        <end position="220"/>
    </location>
</feature>
<feature type="transmembrane region" description="Helical" evidence="2">
    <location>
        <begin position="119"/>
        <end position="141"/>
    </location>
</feature>
<sequence>MAATRSSTFWSRLPSSRAFYICINALQMMAGITTLSLCGSDISDFKDDTARKAFTMTVSTLSILTSLSLMTEIFHSVATRVWLVLVFLWQWVLVFLWGTAAIVMSTVYLRGSTRTRMRVATVFVYFNLVVWALCSLVGTIGCCAVRRRDANVQMTTVKDKKNRLWWWRRKKKSKSQDQNQNQTDADADADAAKDDDASVETGDAQTFEMRPLPGTGSAST</sequence>